<dbReference type="Proteomes" id="UP000823749">
    <property type="component" value="Chromosome 7"/>
</dbReference>
<dbReference type="InterPro" id="IPR017972">
    <property type="entry name" value="Cyt_P450_CS"/>
</dbReference>
<dbReference type="PANTHER" id="PTHR24291:SF185">
    <property type="entry name" value="PREMNASPIRODIENE OXYGENASE-LIKE"/>
    <property type="match status" value="1"/>
</dbReference>
<proteinExistence type="inferred from homology"/>
<evidence type="ECO:0000256" key="2">
    <source>
        <dbReference type="ARBA" id="ARBA00023002"/>
    </source>
</evidence>
<evidence type="ECO:0000256" key="1">
    <source>
        <dbReference type="ARBA" id="ARBA00010617"/>
    </source>
</evidence>
<dbReference type="PRINTS" id="PR00463">
    <property type="entry name" value="EP450I"/>
</dbReference>
<evidence type="ECO:0000256" key="4">
    <source>
        <dbReference type="RuleBase" id="RU000461"/>
    </source>
</evidence>
<comment type="cofactor">
    <cofactor evidence="3">
        <name>heme</name>
        <dbReference type="ChEBI" id="CHEBI:30413"/>
    </cofactor>
</comment>
<feature type="binding site" description="axial binding residue" evidence="3">
    <location>
        <position position="551"/>
    </location>
    <ligand>
        <name>heme</name>
        <dbReference type="ChEBI" id="CHEBI:30413"/>
    </ligand>
    <ligandPart>
        <name>Fe</name>
        <dbReference type="ChEBI" id="CHEBI:18248"/>
    </ligandPart>
</feature>
<evidence type="ECO:0000313" key="7">
    <source>
        <dbReference type="Proteomes" id="UP000823749"/>
    </source>
</evidence>
<keyword evidence="3 4" id="KW-0479">Metal-binding</keyword>
<dbReference type="PANTHER" id="PTHR24291">
    <property type="entry name" value="CYTOCHROME P450 FAMILY 4"/>
    <property type="match status" value="1"/>
</dbReference>
<keyword evidence="4" id="KW-0503">Monooxygenase</keyword>
<accession>A0AAV6JJ40</accession>
<keyword evidence="3 4" id="KW-0408">Iron</keyword>
<keyword evidence="2 4" id="KW-0560">Oxidoreductase</keyword>
<dbReference type="Pfam" id="PF00067">
    <property type="entry name" value="p450"/>
    <property type="match status" value="1"/>
</dbReference>
<dbReference type="InterPro" id="IPR050196">
    <property type="entry name" value="Cytochrome_P450_Monoox"/>
</dbReference>
<keyword evidence="7" id="KW-1185">Reference proteome</keyword>
<evidence type="ECO:0000256" key="3">
    <source>
        <dbReference type="PIRSR" id="PIRSR602401-1"/>
    </source>
</evidence>
<dbReference type="SUPFAM" id="SSF48264">
    <property type="entry name" value="Cytochrome P450"/>
    <property type="match status" value="1"/>
</dbReference>
<feature type="region of interest" description="Disordered" evidence="5">
    <location>
        <begin position="337"/>
        <end position="359"/>
    </location>
</feature>
<dbReference type="GO" id="GO:0004497">
    <property type="term" value="F:monooxygenase activity"/>
    <property type="evidence" value="ECO:0007669"/>
    <property type="project" value="UniProtKB-KW"/>
</dbReference>
<protein>
    <recommendedName>
        <fullName evidence="8">Cytochrome P450</fullName>
    </recommendedName>
</protein>
<dbReference type="EMBL" id="JACTNZ010000007">
    <property type="protein sequence ID" value="KAG5539310.1"/>
    <property type="molecule type" value="Genomic_DNA"/>
</dbReference>
<dbReference type="CDD" id="cd00302">
    <property type="entry name" value="cytochrome_P450"/>
    <property type="match status" value="1"/>
</dbReference>
<dbReference type="Gene3D" id="1.10.630.10">
    <property type="entry name" value="Cytochrome P450"/>
    <property type="match status" value="1"/>
</dbReference>
<reference evidence="6" key="1">
    <citation type="submission" date="2020-08" db="EMBL/GenBank/DDBJ databases">
        <title>Plant Genome Project.</title>
        <authorList>
            <person name="Zhang R.-G."/>
        </authorList>
    </citation>
    <scope>NUCLEOTIDE SEQUENCE</scope>
    <source>
        <strain evidence="6">WSP0</strain>
        <tissue evidence="6">Leaf</tissue>
    </source>
</reference>
<dbReference type="InterPro" id="IPR001128">
    <property type="entry name" value="Cyt_P450"/>
</dbReference>
<dbReference type="GO" id="GO:0016705">
    <property type="term" value="F:oxidoreductase activity, acting on paired donors, with incorporation or reduction of molecular oxygen"/>
    <property type="evidence" value="ECO:0007669"/>
    <property type="project" value="InterPro"/>
</dbReference>
<dbReference type="AlphaFoldDB" id="A0AAV6JJ40"/>
<keyword evidence="3 4" id="KW-0349">Heme</keyword>
<dbReference type="GO" id="GO:0020037">
    <property type="term" value="F:heme binding"/>
    <property type="evidence" value="ECO:0007669"/>
    <property type="project" value="InterPro"/>
</dbReference>
<comment type="similarity">
    <text evidence="1 4">Belongs to the cytochrome P450 family.</text>
</comment>
<gene>
    <name evidence="6" type="ORF">RHGRI_019768</name>
</gene>
<dbReference type="GO" id="GO:0005506">
    <property type="term" value="F:iron ion binding"/>
    <property type="evidence" value="ECO:0007669"/>
    <property type="project" value="InterPro"/>
</dbReference>
<dbReference type="InterPro" id="IPR002401">
    <property type="entry name" value="Cyt_P450_E_grp-I"/>
</dbReference>
<comment type="caution">
    <text evidence="6">The sequence shown here is derived from an EMBL/GenBank/DDBJ whole genome shotgun (WGS) entry which is preliminary data.</text>
</comment>
<sequence>MATSGEPHAPLGHHLWPSFNFNAYCDVADESTCTTVGGFQPDFMFRDYVTSQINVLLWISLISITALLLRKLTGILRLWTQAKLIPGPPCPSSFYGHSKLISGSNLTDLLSKSHEEYGPVVKLWLGPTQLLVSIKEPELIKEMLLKAGDRLPLTGMIGTSTTGTSEIITSSEIPPLTTSSPSLGSRARAEKELELLTSGETVQERRELLATELDGKMLERGNVIPTKVVDFVMERIQDLKVKGSLDCKTVSDHLAFTLLGATLFGDAFLAWSKATVYEDLLKMVAKDACFWASYIIIPFWKQGFWRYQYLCTRLKSMTQDILQYCKQNNKLFCQMDQTPHDQTRNGGGEASSDASHSPNTLMPDNLLLRVLDGHHNAGEPCGTKMSVMFHGYLTTAGLIANIIARLAANPELQETIHSEVLMARKDQQSVEKMAFLLATVYESSRLLPAGPLLQRCSLKHDLNLKTGVTIPAGAILVVPLQLVQMDESTWGSDAGQFNPRRLLSNAEKKSDSVHLTSFADKLVDVGQDSYVLNDPSKNAAFLPFGSGIRACLGQKCVVLGVAALFASLLERYEIRLHQGSENEPNPMMNNRALQLLPSPKIVFVKRG</sequence>
<dbReference type="PROSITE" id="PS00086">
    <property type="entry name" value="CYTOCHROME_P450"/>
    <property type="match status" value="1"/>
</dbReference>
<evidence type="ECO:0000313" key="6">
    <source>
        <dbReference type="EMBL" id="KAG5539310.1"/>
    </source>
</evidence>
<name>A0AAV6JJ40_9ERIC</name>
<evidence type="ECO:0000256" key="5">
    <source>
        <dbReference type="SAM" id="MobiDB-lite"/>
    </source>
</evidence>
<dbReference type="InterPro" id="IPR036396">
    <property type="entry name" value="Cyt_P450_sf"/>
</dbReference>
<organism evidence="6 7">
    <name type="scientific">Rhododendron griersonianum</name>
    <dbReference type="NCBI Taxonomy" id="479676"/>
    <lineage>
        <taxon>Eukaryota</taxon>
        <taxon>Viridiplantae</taxon>
        <taxon>Streptophyta</taxon>
        <taxon>Embryophyta</taxon>
        <taxon>Tracheophyta</taxon>
        <taxon>Spermatophyta</taxon>
        <taxon>Magnoliopsida</taxon>
        <taxon>eudicotyledons</taxon>
        <taxon>Gunneridae</taxon>
        <taxon>Pentapetalae</taxon>
        <taxon>asterids</taxon>
        <taxon>Ericales</taxon>
        <taxon>Ericaceae</taxon>
        <taxon>Ericoideae</taxon>
        <taxon>Rhodoreae</taxon>
        <taxon>Rhododendron</taxon>
    </lineage>
</organism>
<evidence type="ECO:0008006" key="8">
    <source>
        <dbReference type="Google" id="ProtNLM"/>
    </source>
</evidence>